<evidence type="ECO:0000256" key="4">
    <source>
        <dbReference type="ARBA" id="ARBA00022827"/>
    </source>
</evidence>
<proteinExistence type="inferred from homology"/>
<keyword evidence="4" id="KW-0274">FAD</keyword>
<dbReference type="AlphaFoldDB" id="A0A220SX64"/>
<dbReference type="EMBL" id="KX906370">
    <property type="protein sequence ID" value="ASK38279.1"/>
    <property type="molecule type" value="Genomic_DNA"/>
</dbReference>
<dbReference type="PROSITE" id="PS00624">
    <property type="entry name" value="GMC_OXRED_2"/>
    <property type="match status" value="1"/>
</dbReference>
<dbReference type="InterPro" id="IPR012132">
    <property type="entry name" value="GMC_OxRdtase"/>
</dbReference>
<dbReference type="SUPFAM" id="SSF54373">
    <property type="entry name" value="FAD-linked reductases, C-terminal domain"/>
    <property type="match status" value="1"/>
</dbReference>
<dbReference type="SUPFAM" id="SSF51905">
    <property type="entry name" value="FAD/NAD(P)-binding domain"/>
    <property type="match status" value="1"/>
</dbReference>
<accession>A0A220SX64</accession>
<dbReference type="Pfam" id="PF05199">
    <property type="entry name" value="GMC_oxred_C"/>
    <property type="match status" value="1"/>
</dbReference>
<evidence type="ECO:0000259" key="5">
    <source>
        <dbReference type="PROSITE" id="PS00624"/>
    </source>
</evidence>
<dbReference type="PANTHER" id="PTHR11552">
    <property type="entry name" value="GLUCOSE-METHANOL-CHOLINE GMC OXIDOREDUCTASE"/>
    <property type="match status" value="1"/>
</dbReference>
<comment type="cofactor">
    <cofactor evidence="1">
        <name>FAD</name>
        <dbReference type="ChEBI" id="CHEBI:57692"/>
    </cofactor>
</comment>
<protein>
    <submittedName>
        <fullName evidence="6">Alcohol dehydrogenase [acceptor]</fullName>
    </submittedName>
</protein>
<dbReference type="GO" id="GO:0050660">
    <property type="term" value="F:flavin adenine dinucleotide binding"/>
    <property type="evidence" value="ECO:0007669"/>
    <property type="project" value="InterPro"/>
</dbReference>
<dbReference type="OrthoDB" id="212451at2157"/>
<comment type="similarity">
    <text evidence="2">Belongs to the GMC oxidoreductase family.</text>
</comment>
<organism evidence="6">
    <name type="scientific">Halorubrum lacusprofundi</name>
    <dbReference type="NCBI Taxonomy" id="2247"/>
    <lineage>
        <taxon>Archaea</taxon>
        <taxon>Methanobacteriati</taxon>
        <taxon>Methanobacteriota</taxon>
        <taxon>Stenosarchaea group</taxon>
        <taxon>Halobacteria</taxon>
        <taxon>Halobacteriales</taxon>
        <taxon>Haloferacaceae</taxon>
        <taxon>Halorubrum</taxon>
    </lineage>
</organism>
<dbReference type="InterPro" id="IPR036188">
    <property type="entry name" value="FAD/NAD-bd_sf"/>
</dbReference>
<dbReference type="PIRSF" id="PIRSF000137">
    <property type="entry name" value="Alcohol_oxidase"/>
    <property type="match status" value="1"/>
</dbReference>
<geneLocation type="plasmid" evidence="6">
    <name>pR1SE2</name>
</geneLocation>
<keyword evidence="6" id="KW-0614">Plasmid</keyword>
<name>A0A220SX64_9EURY</name>
<keyword evidence="3" id="KW-0285">Flavoprotein</keyword>
<feature type="domain" description="Glucose-methanol-choline oxidoreductase N-terminal" evidence="5">
    <location>
        <begin position="255"/>
        <end position="269"/>
    </location>
</feature>
<dbReference type="Pfam" id="PF00732">
    <property type="entry name" value="GMC_oxred_N"/>
    <property type="match status" value="1"/>
</dbReference>
<dbReference type="InterPro" id="IPR000172">
    <property type="entry name" value="GMC_OxRdtase_N"/>
</dbReference>
<evidence type="ECO:0000313" key="6">
    <source>
        <dbReference type="EMBL" id="ASK38279.1"/>
    </source>
</evidence>
<evidence type="ECO:0000256" key="3">
    <source>
        <dbReference type="ARBA" id="ARBA00022630"/>
    </source>
</evidence>
<evidence type="ECO:0000256" key="1">
    <source>
        <dbReference type="ARBA" id="ARBA00001974"/>
    </source>
</evidence>
<dbReference type="Gene3D" id="3.50.50.60">
    <property type="entry name" value="FAD/NAD(P)-binding domain"/>
    <property type="match status" value="1"/>
</dbReference>
<dbReference type="Gene3D" id="3.30.560.10">
    <property type="entry name" value="Glucose Oxidase, domain 3"/>
    <property type="match status" value="1"/>
</dbReference>
<reference evidence="6" key="1">
    <citation type="submission" date="2016-09" db="EMBL/GenBank/DDBJ databases">
        <title>A plasmid goes viral.</title>
        <authorList>
            <person name="Erdmann S."/>
            <person name="Tschitschko B."/>
            <person name="Cavicchioli R."/>
        </authorList>
    </citation>
    <scope>NUCLEOTIDE SEQUENCE</scope>
    <source>
        <strain evidence="6">HLS1</strain>
        <plasmid evidence="6">pR1SE2</plasmid>
    </source>
</reference>
<dbReference type="PANTHER" id="PTHR11552:SF147">
    <property type="entry name" value="CHOLINE DEHYDROGENASE, MITOCHONDRIAL"/>
    <property type="match status" value="1"/>
</dbReference>
<dbReference type="RefSeq" id="WP_088901360.1">
    <property type="nucleotide sequence ID" value="NZ_JAXGGM010000023.1"/>
</dbReference>
<dbReference type="GO" id="GO:0016614">
    <property type="term" value="F:oxidoreductase activity, acting on CH-OH group of donors"/>
    <property type="evidence" value="ECO:0007669"/>
    <property type="project" value="InterPro"/>
</dbReference>
<evidence type="ECO:0000256" key="2">
    <source>
        <dbReference type="ARBA" id="ARBA00010790"/>
    </source>
</evidence>
<dbReference type="InterPro" id="IPR007867">
    <property type="entry name" value="GMC_OxRtase_C"/>
</dbReference>
<sequence>MSEFDYVVIGAGSAGCAAAHRLSEDPGTEVLLLEAGAPDEEHEEEIYTPVMFPHLFKSDADWEYYTEPQAELNDRRLYQPRGKTLGGSSSTNAQIYNRGNRWDFDNWAALGNEGWSSEELLELFKQSEEFRGTGDDEFHGTDGPLTVSDLVDPHPSSEMFIEAAESCGLDRNQDINGETQLGAGLYHVTQRDGKRCSSAAAYIKPVLDRENLTVQTRAHVTEIRFDGDRAVGVTYEQDGVEHTPDVTGEIVLSAGAFNSPQLLMLSGVGPADHLEEHGIDVRVDLPGVGQNLQDHLFSFVVYDRTDEVPPAPTSNIGEAGGYMYVDEDEPAPDLQFHFTPIYYMEHGLANPEGLGFSIGSTQVRPESVGTVTLDSTNPTADPVIDPQYLTAEPDLTVLREGIKKAREIAQADAFDDIRGDEVWPGEDVQTDAEIEAHVRDTAHTVYHPIGTCKMGPAEDDLAVVDPQLRVRGVEGLRVADASIMPKITSGNTNAPSIVIGEKVADLIKRQPQAEV</sequence>